<evidence type="ECO:0000313" key="1">
    <source>
        <dbReference type="EMBL" id="EXC16243.1"/>
    </source>
</evidence>
<dbReference type="Proteomes" id="UP000030645">
    <property type="component" value="Unassembled WGS sequence"/>
</dbReference>
<dbReference type="AlphaFoldDB" id="W9S581"/>
<dbReference type="EMBL" id="KE345789">
    <property type="protein sequence ID" value="EXC16243.1"/>
    <property type="molecule type" value="Genomic_DNA"/>
</dbReference>
<protein>
    <submittedName>
        <fullName evidence="1">Uncharacterized protein</fullName>
    </submittedName>
</protein>
<gene>
    <name evidence="1" type="ORF">L484_024417</name>
</gene>
<proteinExistence type="predicted"/>
<evidence type="ECO:0000313" key="2">
    <source>
        <dbReference type="Proteomes" id="UP000030645"/>
    </source>
</evidence>
<accession>W9S581</accession>
<organism evidence="1 2">
    <name type="scientific">Morus notabilis</name>
    <dbReference type="NCBI Taxonomy" id="981085"/>
    <lineage>
        <taxon>Eukaryota</taxon>
        <taxon>Viridiplantae</taxon>
        <taxon>Streptophyta</taxon>
        <taxon>Embryophyta</taxon>
        <taxon>Tracheophyta</taxon>
        <taxon>Spermatophyta</taxon>
        <taxon>Magnoliopsida</taxon>
        <taxon>eudicotyledons</taxon>
        <taxon>Gunneridae</taxon>
        <taxon>Pentapetalae</taxon>
        <taxon>rosids</taxon>
        <taxon>fabids</taxon>
        <taxon>Rosales</taxon>
        <taxon>Moraceae</taxon>
        <taxon>Moreae</taxon>
        <taxon>Morus</taxon>
    </lineage>
</organism>
<name>W9S581_9ROSA</name>
<keyword evidence="2" id="KW-1185">Reference proteome</keyword>
<reference evidence="2" key="1">
    <citation type="submission" date="2013-01" db="EMBL/GenBank/DDBJ databases">
        <title>Draft Genome Sequence of a Mulberry Tree, Morus notabilis C.K. Schneid.</title>
        <authorList>
            <person name="He N."/>
            <person name="Zhao S."/>
        </authorList>
    </citation>
    <scope>NUCLEOTIDE SEQUENCE</scope>
</reference>
<sequence>MRIVHPRGQNPKLSPGRRGTWLAIDWQEARRQKIWEAKIKARHGGVRAVAMCEIDDGDWARNRGSFRVRLVDVFVS</sequence>